<dbReference type="SUPFAM" id="SSF109604">
    <property type="entry name" value="HD-domain/PDEase-like"/>
    <property type="match status" value="1"/>
</dbReference>
<dbReference type="RefSeq" id="WP_068549700.1">
    <property type="nucleotide sequence ID" value="NZ_AP013035.1"/>
</dbReference>
<organism evidence="2 3">
    <name type="scientific">Thermosulfidibacter takaii (strain DSM 17441 / JCM 13301 / NBRC 103674 / ABI70S6)</name>
    <dbReference type="NCBI Taxonomy" id="1298851"/>
    <lineage>
        <taxon>Bacteria</taxon>
        <taxon>Pseudomonadati</taxon>
        <taxon>Thermosulfidibacterota</taxon>
        <taxon>Thermosulfidibacteria</taxon>
        <taxon>Thermosulfidibacterales</taxon>
        <taxon>Thermosulfidibacteraceae</taxon>
    </lineage>
</organism>
<evidence type="ECO:0000259" key="1">
    <source>
        <dbReference type="PROSITE" id="PS51832"/>
    </source>
</evidence>
<dbReference type="AlphaFoldDB" id="A0A0S3QTP0"/>
<feature type="domain" description="HD-GYP" evidence="1">
    <location>
        <begin position="167"/>
        <end position="364"/>
    </location>
</feature>
<dbReference type="Pfam" id="PF01590">
    <property type="entry name" value="GAF"/>
    <property type="match status" value="1"/>
</dbReference>
<dbReference type="OrthoDB" id="9377at2"/>
<dbReference type="PATRIC" id="fig|1298851.3.peg.941"/>
<dbReference type="Gene3D" id="3.30.450.40">
    <property type="match status" value="1"/>
</dbReference>
<sequence length="370" mass="42680">MSQPQNKFLEFFDSIAKSINFKDPRKTIIHLADTTKKMIDADRCSIFLYDRDHELLYTYYAHGVERIVVPVNQGIVGKCFREGRVINLEDAYKDPDFNRESDRIHEYRTKSLLAVPLKTPQGRTIGVFEALNKENAPLFTEEDILIIENVSLYTASILEGIALYERLKRTQREVILRLSNATKFKDKETKNHLVRVGLYTQVFAEALDWAPEDVEMIRLASPMHDIGKVGIPDSVLQKHGDLSPEEWEIMKKHTIYGYEILKGSESRLIQVAALIALEHHEKWNGSGYPYGKKEKEISIYGRITAIADVFDALTSDRPYKKAWDAEKARDHIASKAGKEFDPLLVDIFVRHFDKFAEIREQYKDQEVDLA</sequence>
<dbReference type="InterPro" id="IPR052020">
    <property type="entry name" value="Cyclic_di-GMP/3'3'-cGAMP_PDE"/>
</dbReference>
<proteinExistence type="predicted"/>
<dbReference type="InterPro" id="IPR029016">
    <property type="entry name" value="GAF-like_dom_sf"/>
</dbReference>
<dbReference type="SMART" id="SM00471">
    <property type="entry name" value="HDc"/>
    <property type="match status" value="1"/>
</dbReference>
<protein>
    <submittedName>
        <fullName evidence="2">Metal dependent phosphohydrolase</fullName>
    </submittedName>
</protein>
<keyword evidence="3" id="KW-1185">Reference proteome</keyword>
<dbReference type="PANTHER" id="PTHR45228:SF1">
    <property type="entry name" value="CYCLIC DI-GMP PHOSPHODIESTERASE TM_0186"/>
    <property type="match status" value="1"/>
</dbReference>
<name>A0A0S3QTP0_THET7</name>
<dbReference type="InterPro" id="IPR003018">
    <property type="entry name" value="GAF"/>
</dbReference>
<keyword evidence="2" id="KW-0378">Hydrolase</keyword>
<dbReference type="CDD" id="cd00077">
    <property type="entry name" value="HDc"/>
    <property type="match status" value="1"/>
</dbReference>
<reference evidence="3" key="1">
    <citation type="journal article" date="2018" name="Science">
        <title>A primordial and reversible TCA cycle in a facultatively chemolithoautotrophic thermophile.</title>
        <authorList>
            <person name="Nunoura T."/>
            <person name="Chikaraishi Y."/>
            <person name="Izaki R."/>
            <person name="Suwa T."/>
            <person name="Sato T."/>
            <person name="Harada T."/>
            <person name="Mori K."/>
            <person name="Kato Y."/>
            <person name="Miyazaki M."/>
            <person name="Shimamura S."/>
            <person name="Yanagawa K."/>
            <person name="Shuto A."/>
            <person name="Ohkouchi N."/>
            <person name="Fujita N."/>
            <person name="Takaki Y."/>
            <person name="Atomi H."/>
            <person name="Takai K."/>
        </authorList>
    </citation>
    <scope>NUCLEOTIDE SEQUENCE [LARGE SCALE GENOMIC DNA]</scope>
    <source>
        <strain evidence="3">DSM 17441 / JCM 13301 / NBRC 103674 / ABI70S6</strain>
    </source>
</reference>
<gene>
    <name evidence="2" type="ORF">TST_0904</name>
</gene>
<dbReference type="InterPro" id="IPR037522">
    <property type="entry name" value="HD_GYP_dom"/>
</dbReference>
<dbReference type="GO" id="GO:0016787">
    <property type="term" value="F:hydrolase activity"/>
    <property type="evidence" value="ECO:0007669"/>
    <property type="project" value="UniProtKB-KW"/>
</dbReference>
<dbReference type="PROSITE" id="PS51832">
    <property type="entry name" value="HD_GYP"/>
    <property type="match status" value="1"/>
</dbReference>
<dbReference type="SUPFAM" id="SSF55781">
    <property type="entry name" value="GAF domain-like"/>
    <property type="match status" value="1"/>
</dbReference>
<evidence type="ECO:0000313" key="2">
    <source>
        <dbReference type="EMBL" id="BAT71704.1"/>
    </source>
</evidence>
<dbReference type="STRING" id="1298851.TST_0904"/>
<dbReference type="SMART" id="SM00065">
    <property type="entry name" value="GAF"/>
    <property type="match status" value="1"/>
</dbReference>
<dbReference type="KEGG" id="ttk:TST_0904"/>
<accession>A0A0S3QTP0</accession>
<dbReference type="PANTHER" id="PTHR45228">
    <property type="entry name" value="CYCLIC DI-GMP PHOSPHODIESTERASE TM_0186-RELATED"/>
    <property type="match status" value="1"/>
</dbReference>
<evidence type="ECO:0000313" key="3">
    <source>
        <dbReference type="Proteomes" id="UP000063234"/>
    </source>
</evidence>
<dbReference type="InterPro" id="IPR003607">
    <property type="entry name" value="HD/PDEase_dom"/>
</dbReference>
<dbReference type="EMBL" id="AP013035">
    <property type="protein sequence ID" value="BAT71704.1"/>
    <property type="molecule type" value="Genomic_DNA"/>
</dbReference>
<dbReference type="Gene3D" id="1.10.3210.10">
    <property type="entry name" value="Hypothetical protein af1432"/>
    <property type="match status" value="1"/>
</dbReference>
<dbReference type="Pfam" id="PF13487">
    <property type="entry name" value="HD_5"/>
    <property type="match status" value="1"/>
</dbReference>
<dbReference type="Proteomes" id="UP000063234">
    <property type="component" value="Chromosome"/>
</dbReference>